<dbReference type="RefSeq" id="WP_371843263.1">
    <property type="nucleotide sequence ID" value="NZ_JBGMEL010000007.1"/>
</dbReference>
<organism evidence="6 7">
    <name type="scientific">Microbulbifer echini</name>
    <dbReference type="NCBI Taxonomy" id="1529067"/>
    <lineage>
        <taxon>Bacteria</taxon>
        <taxon>Pseudomonadati</taxon>
        <taxon>Pseudomonadota</taxon>
        <taxon>Gammaproteobacteria</taxon>
        <taxon>Cellvibrionales</taxon>
        <taxon>Microbulbiferaceae</taxon>
        <taxon>Microbulbifer</taxon>
    </lineage>
</organism>
<dbReference type="PROSITE" id="PS51898">
    <property type="entry name" value="TYR_RECOMBINASE"/>
    <property type="match status" value="1"/>
</dbReference>
<dbReference type="Pfam" id="PF13495">
    <property type="entry name" value="Phage_int_SAM_4"/>
    <property type="match status" value="1"/>
</dbReference>
<dbReference type="EMBL" id="JBGMEL010000007">
    <property type="protein sequence ID" value="MFA0790551.1"/>
    <property type="molecule type" value="Genomic_DNA"/>
</dbReference>
<reference evidence="6 7" key="1">
    <citation type="submission" date="2024-08" db="EMBL/GenBank/DDBJ databases">
        <authorList>
            <person name="Ishaq N."/>
        </authorList>
    </citation>
    <scope>NUCLEOTIDE SEQUENCE [LARGE SCALE GENOMIC DNA]</scope>
    <source>
        <strain evidence="6 7">JCM 30400</strain>
    </source>
</reference>
<sequence length="355" mass="40594">MDDIRPKLPTKPERFMDILRQHIRKQGLSYRTEQTYTHWIKRFIHFNRLKHPAGMGSAEVEAFLTHLTVQGLCASNTQRVALNAIAYLYKQFLGKEIPDLNFKLVKKQRRLPIVYSREEVAAVLSHLQGVFRLQIELMYGSGLRSAELLSLRIKDLDFGSNNIFVRGGKGNKDQTTLLPKGIIQDLQRQVKYVSLLHQQDLLAGYGLVFLPDALDRKCPYAAKQLAWQYLFPANTISKCPRSGIYRRHHMHSSTLTRQVNTAVGKAGINKPARCHAFRHSFATHLLETGYDLRTIQELLGHSDVSTTEIYTHVVNRGNKGVLSPSDRLRGQHKIEPIYSWLYQAGKTEYALFAIT</sequence>
<accession>A0ABV4NMA0</accession>
<dbReference type="InterPro" id="IPR011946">
    <property type="entry name" value="Integrase_integron-type"/>
</dbReference>
<keyword evidence="4" id="KW-0233">DNA recombination</keyword>
<dbReference type="Gene3D" id="1.10.443.10">
    <property type="entry name" value="Intergrase catalytic core"/>
    <property type="match status" value="1"/>
</dbReference>
<dbReference type="InterPro" id="IPR002104">
    <property type="entry name" value="Integrase_catalytic"/>
</dbReference>
<dbReference type="PANTHER" id="PTHR30349">
    <property type="entry name" value="PHAGE INTEGRASE-RELATED"/>
    <property type="match status" value="1"/>
</dbReference>
<dbReference type="Pfam" id="PF00589">
    <property type="entry name" value="Phage_integrase"/>
    <property type="match status" value="1"/>
</dbReference>
<comment type="similarity">
    <text evidence="1">Belongs to the 'phage' integrase family.</text>
</comment>
<evidence type="ECO:0000259" key="5">
    <source>
        <dbReference type="PROSITE" id="PS51898"/>
    </source>
</evidence>
<evidence type="ECO:0000256" key="4">
    <source>
        <dbReference type="ARBA" id="ARBA00023172"/>
    </source>
</evidence>
<dbReference type="InterPro" id="IPR011010">
    <property type="entry name" value="DNA_brk_join_enz"/>
</dbReference>
<keyword evidence="2" id="KW-0229">DNA integration</keyword>
<feature type="domain" description="Tyr recombinase" evidence="5">
    <location>
        <begin position="110"/>
        <end position="323"/>
    </location>
</feature>
<evidence type="ECO:0000313" key="6">
    <source>
        <dbReference type="EMBL" id="MFA0790551.1"/>
    </source>
</evidence>
<dbReference type="InterPro" id="IPR010998">
    <property type="entry name" value="Integrase_recombinase_N"/>
</dbReference>
<dbReference type="PANTHER" id="PTHR30349:SF64">
    <property type="entry name" value="PROPHAGE INTEGRASE INTD-RELATED"/>
    <property type="match status" value="1"/>
</dbReference>
<dbReference type="InterPro" id="IPR004107">
    <property type="entry name" value="Integrase_SAM-like_N"/>
</dbReference>
<keyword evidence="7" id="KW-1185">Reference proteome</keyword>
<evidence type="ECO:0000256" key="1">
    <source>
        <dbReference type="ARBA" id="ARBA00008857"/>
    </source>
</evidence>
<evidence type="ECO:0000256" key="3">
    <source>
        <dbReference type="ARBA" id="ARBA00023125"/>
    </source>
</evidence>
<comment type="caution">
    <text evidence="6">The sequence shown here is derived from an EMBL/GenBank/DDBJ whole genome shotgun (WGS) entry which is preliminary data.</text>
</comment>
<proteinExistence type="inferred from homology"/>
<evidence type="ECO:0000256" key="2">
    <source>
        <dbReference type="ARBA" id="ARBA00022908"/>
    </source>
</evidence>
<gene>
    <name evidence="6" type="ORF">ACCI51_08320</name>
</gene>
<dbReference type="InterPro" id="IPR050090">
    <property type="entry name" value="Tyrosine_recombinase_XerCD"/>
</dbReference>
<dbReference type="SUPFAM" id="SSF56349">
    <property type="entry name" value="DNA breaking-rejoining enzymes"/>
    <property type="match status" value="1"/>
</dbReference>
<dbReference type="Gene3D" id="1.10.150.130">
    <property type="match status" value="1"/>
</dbReference>
<protein>
    <submittedName>
        <fullName evidence="6">Integron integrase</fullName>
    </submittedName>
</protein>
<keyword evidence="3" id="KW-0238">DNA-binding</keyword>
<evidence type="ECO:0000313" key="7">
    <source>
        <dbReference type="Proteomes" id="UP001569414"/>
    </source>
</evidence>
<dbReference type="NCBIfam" id="TIGR02249">
    <property type="entry name" value="integrase_gron"/>
    <property type="match status" value="1"/>
</dbReference>
<name>A0ABV4NMA0_9GAMM</name>
<dbReference type="InterPro" id="IPR013762">
    <property type="entry name" value="Integrase-like_cat_sf"/>
</dbReference>
<dbReference type="Proteomes" id="UP001569414">
    <property type="component" value="Unassembled WGS sequence"/>
</dbReference>